<evidence type="ECO:0000256" key="1">
    <source>
        <dbReference type="ARBA" id="ARBA00004442"/>
    </source>
</evidence>
<keyword evidence="3" id="KW-0732">Signal</keyword>
<comment type="similarity">
    <text evidence="2">Belongs to the SusD family.</text>
</comment>
<dbReference type="Pfam" id="PF07980">
    <property type="entry name" value="SusD_RagB"/>
    <property type="match status" value="1"/>
</dbReference>
<keyword evidence="9" id="KW-1185">Reference proteome</keyword>
<evidence type="ECO:0008006" key="10">
    <source>
        <dbReference type="Google" id="ProtNLM"/>
    </source>
</evidence>
<reference evidence="8 9" key="1">
    <citation type="submission" date="2015-12" db="EMBL/GenBank/DDBJ databases">
        <authorList>
            <person name="Shamseldin A."/>
            <person name="Moawad H."/>
            <person name="Abd El-Rahim W.M."/>
            <person name="Sadowsky M.J."/>
        </authorList>
    </citation>
    <scope>NUCLEOTIDE SEQUENCE [LARGE SCALE GENOMIC DNA]</scope>
    <source>
        <strain evidence="8 9">DG5B</strain>
    </source>
</reference>
<evidence type="ECO:0000256" key="5">
    <source>
        <dbReference type="ARBA" id="ARBA00023237"/>
    </source>
</evidence>
<dbReference type="GO" id="GO:0009279">
    <property type="term" value="C:cell outer membrane"/>
    <property type="evidence" value="ECO:0007669"/>
    <property type="project" value="UniProtKB-SubCell"/>
</dbReference>
<keyword evidence="5" id="KW-0998">Cell outer membrane</keyword>
<dbReference type="CDD" id="cd08977">
    <property type="entry name" value="SusD"/>
    <property type="match status" value="1"/>
</dbReference>
<dbReference type="InterPro" id="IPR012944">
    <property type="entry name" value="SusD_RagB_dom"/>
</dbReference>
<accession>A0A0U4APG8</accession>
<gene>
    <name evidence="8" type="ORF">AUC43_10265</name>
</gene>
<organism evidence="8 9">
    <name type="scientific">Hymenobacter sedentarius</name>
    <dbReference type="NCBI Taxonomy" id="1411621"/>
    <lineage>
        <taxon>Bacteria</taxon>
        <taxon>Pseudomonadati</taxon>
        <taxon>Bacteroidota</taxon>
        <taxon>Cytophagia</taxon>
        <taxon>Cytophagales</taxon>
        <taxon>Hymenobacteraceae</taxon>
        <taxon>Hymenobacter</taxon>
    </lineage>
</organism>
<comment type="subcellular location">
    <subcellularLocation>
        <location evidence="1">Cell outer membrane</location>
    </subcellularLocation>
</comment>
<dbReference type="InterPro" id="IPR033985">
    <property type="entry name" value="SusD-like_N"/>
</dbReference>
<protein>
    <recommendedName>
        <fullName evidence="10">Carbohydrate-binding protein SusD</fullName>
    </recommendedName>
</protein>
<evidence type="ECO:0000259" key="6">
    <source>
        <dbReference type="Pfam" id="PF07980"/>
    </source>
</evidence>
<dbReference type="Proteomes" id="UP000059542">
    <property type="component" value="Chromosome"/>
</dbReference>
<keyword evidence="4" id="KW-0472">Membrane</keyword>
<feature type="domain" description="RagB/SusD" evidence="6">
    <location>
        <begin position="339"/>
        <end position="462"/>
    </location>
</feature>
<dbReference type="Pfam" id="PF14322">
    <property type="entry name" value="SusD-like_3"/>
    <property type="match status" value="1"/>
</dbReference>
<dbReference type="EMBL" id="CP013909">
    <property type="protein sequence ID" value="ALW85445.1"/>
    <property type="molecule type" value="Genomic_DNA"/>
</dbReference>
<evidence type="ECO:0000259" key="7">
    <source>
        <dbReference type="Pfam" id="PF14322"/>
    </source>
</evidence>
<evidence type="ECO:0000313" key="8">
    <source>
        <dbReference type="EMBL" id="ALW85445.1"/>
    </source>
</evidence>
<evidence type="ECO:0000256" key="2">
    <source>
        <dbReference type="ARBA" id="ARBA00006275"/>
    </source>
</evidence>
<evidence type="ECO:0000256" key="4">
    <source>
        <dbReference type="ARBA" id="ARBA00023136"/>
    </source>
</evidence>
<dbReference type="RefSeq" id="WP_068192728.1">
    <property type="nucleotide sequence ID" value="NZ_CP013909.1"/>
</dbReference>
<sequence>MLLSAALLTGLPACEVLNQDPPANFTVDDAFATADRINKSILGVYNDLQNAEFLGGRALIYSDIRSGDTDVPSYFGNVGRFQMLSTDGFAQTAWQGGYRTIFGANSFLQNIALNSGKVSPALEKQYIAECKFIRALTMWHLVNLFAQPYNFTANASHPGIVLQLTAPASAADAFDVSQRLPRASVGEVYAQMEKDLTEAIADLPAVTPARSIQNVGRATKEAGRALLARVYLYKGDYVKAADFAGQVITGNQYALNPSPRDAFYTFTTKESIFSVAFNSTDNPNTNNAIGQHYGPDRRADITVTPYVASTGPLSATDKRRTTLLDVRGANTFTAKFYAVDNWVPVIRYPEILLTRAEALAQTSATPSVEAITLLNQVRTRSTTAVPVTSVATQAGLIDAILEERRLELAFEGFRLYDLLRYKRDIPAHGTVPLVKYNDPRVIFPIPDRDVQLNPLLKQNTGY</sequence>
<evidence type="ECO:0000256" key="3">
    <source>
        <dbReference type="ARBA" id="ARBA00022729"/>
    </source>
</evidence>
<dbReference type="Gene3D" id="1.25.40.390">
    <property type="match status" value="1"/>
</dbReference>
<dbReference type="STRING" id="1411621.AUC43_10265"/>
<dbReference type="InterPro" id="IPR011990">
    <property type="entry name" value="TPR-like_helical_dom_sf"/>
</dbReference>
<dbReference type="SUPFAM" id="SSF48452">
    <property type="entry name" value="TPR-like"/>
    <property type="match status" value="1"/>
</dbReference>
<dbReference type="KEGG" id="hyg:AUC43_10265"/>
<proteinExistence type="inferred from homology"/>
<feature type="domain" description="SusD-like N-terminal" evidence="7">
    <location>
        <begin position="85"/>
        <end position="232"/>
    </location>
</feature>
<evidence type="ECO:0000313" key="9">
    <source>
        <dbReference type="Proteomes" id="UP000059542"/>
    </source>
</evidence>
<name>A0A0U4APG8_9BACT</name>
<dbReference type="AlphaFoldDB" id="A0A0U4APG8"/>